<dbReference type="AlphaFoldDB" id="A0A8J5TL84"/>
<reference evidence="2" key="1">
    <citation type="journal article" date="2021" name="bioRxiv">
        <title>Whole Genome Assembly and Annotation of Northern Wild Rice, Zizania palustris L., Supports a Whole Genome Duplication in the Zizania Genus.</title>
        <authorList>
            <person name="Haas M."/>
            <person name="Kono T."/>
            <person name="Macchietto M."/>
            <person name="Millas R."/>
            <person name="McGilp L."/>
            <person name="Shao M."/>
            <person name="Duquette J."/>
            <person name="Hirsch C.N."/>
            <person name="Kimball J."/>
        </authorList>
    </citation>
    <scope>NUCLEOTIDE SEQUENCE</scope>
    <source>
        <tissue evidence="2">Fresh leaf tissue</tissue>
    </source>
</reference>
<dbReference type="Proteomes" id="UP000729402">
    <property type="component" value="Unassembled WGS sequence"/>
</dbReference>
<organism evidence="2 3">
    <name type="scientific">Zizania palustris</name>
    <name type="common">Northern wild rice</name>
    <dbReference type="NCBI Taxonomy" id="103762"/>
    <lineage>
        <taxon>Eukaryota</taxon>
        <taxon>Viridiplantae</taxon>
        <taxon>Streptophyta</taxon>
        <taxon>Embryophyta</taxon>
        <taxon>Tracheophyta</taxon>
        <taxon>Spermatophyta</taxon>
        <taxon>Magnoliopsida</taxon>
        <taxon>Liliopsida</taxon>
        <taxon>Poales</taxon>
        <taxon>Poaceae</taxon>
        <taxon>BOP clade</taxon>
        <taxon>Oryzoideae</taxon>
        <taxon>Oryzeae</taxon>
        <taxon>Zizaniinae</taxon>
        <taxon>Zizania</taxon>
    </lineage>
</organism>
<accession>A0A8J5TL84</accession>
<proteinExistence type="predicted"/>
<comment type="caution">
    <text evidence="2">The sequence shown here is derived from an EMBL/GenBank/DDBJ whole genome shotgun (WGS) entry which is preliminary data.</text>
</comment>
<evidence type="ECO:0000313" key="3">
    <source>
        <dbReference type="Proteomes" id="UP000729402"/>
    </source>
</evidence>
<name>A0A8J5TL84_ZIZPA</name>
<keyword evidence="3" id="KW-1185">Reference proteome</keyword>
<reference evidence="2" key="2">
    <citation type="submission" date="2021-02" db="EMBL/GenBank/DDBJ databases">
        <authorList>
            <person name="Kimball J.A."/>
            <person name="Haas M.W."/>
            <person name="Macchietto M."/>
            <person name="Kono T."/>
            <person name="Duquette J."/>
            <person name="Shao M."/>
        </authorList>
    </citation>
    <scope>NUCLEOTIDE SEQUENCE</scope>
    <source>
        <tissue evidence="2">Fresh leaf tissue</tissue>
    </source>
</reference>
<sequence>MSRAYKGSSQDQEGALGARAAGGQTERGARPTTDEWSWREWRGMTGWAWGWSFGGSPGSLPSAAPVAGRRSPGAPEQLSAVLATGVVAPL</sequence>
<evidence type="ECO:0000256" key="1">
    <source>
        <dbReference type="SAM" id="MobiDB-lite"/>
    </source>
</evidence>
<feature type="region of interest" description="Disordered" evidence="1">
    <location>
        <begin position="1"/>
        <end position="35"/>
    </location>
</feature>
<gene>
    <name evidence="2" type="ORF">GUJ93_ZPchr0014g46756</name>
</gene>
<evidence type="ECO:0000313" key="2">
    <source>
        <dbReference type="EMBL" id="KAG8082776.1"/>
    </source>
</evidence>
<protein>
    <submittedName>
        <fullName evidence="2">Uncharacterized protein</fullName>
    </submittedName>
</protein>
<dbReference type="EMBL" id="JAAALK010000086">
    <property type="protein sequence ID" value="KAG8082776.1"/>
    <property type="molecule type" value="Genomic_DNA"/>
</dbReference>